<comment type="caution">
    <text evidence="2">The sequence shown here is derived from an EMBL/GenBank/DDBJ whole genome shotgun (WGS) entry which is preliminary data.</text>
</comment>
<name>A0ABY2U968_9PSED</name>
<organism evidence="2 3">
    <name type="scientific">Pseudomonas edaphica</name>
    <dbReference type="NCBI Taxonomy" id="2006980"/>
    <lineage>
        <taxon>Bacteria</taxon>
        <taxon>Pseudomonadati</taxon>
        <taxon>Pseudomonadota</taxon>
        <taxon>Gammaproteobacteria</taxon>
        <taxon>Pseudomonadales</taxon>
        <taxon>Pseudomonadaceae</taxon>
        <taxon>Pseudomonas</taxon>
    </lineage>
</organism>
<keyword evidence="1" id="KW-1133">Transmembrane helix</keyword>
<proteinExistence type="predicted"/>
<accession>A0ABY2U968</accession>
<feature type="non-terminal residue" evidence="2">
    <location>
        <position position="45"/>
    </location>
</feature>
<gene>
    <name evidence="2" type="ORF">FEM54_06795</name>
</gene>
<reference evidence="2 3" key="1">
    <citation type="submission" date="2019-05" db="EMBL/GenBank/DDBJ databases">
        <title>Pseudomonas edaphica sp. nov., isolated from rhizospheric soil of Cistus ladanifer L. in Spain.</title>
        <authorList>
            <person name="Peix A."/>
        </authorList>
    </citation>
    <scope>NUCLEOTIDE SEQUENCE [LARGE SCALE GENOMIC DNA]</scope>
    <source>
        <strain evidence="2 3">RD25</strain>
    </source>
</reference>
<evidence type="ECO:0000256" key="1">
    <source>
        <dbReference type="SAM" id="Phobius"/>
    </source>
</evidence>
<dbReference type="Proteomes" id="UP000304941">
    <property type="component" value="Unassembled WGS sequence"/>
</dbReference>
<keyword evidence="1" id="KW-0472">Membrane</keyword>
<feature type="transmembrane region" description="Helical" evidence="1">
    <location>
        <begin position="12"/>
        <end position="34"/>
    </location>
</feature>
<evidence type="ECO:0000313" key="3">
    <source>
        <dbReference type="Proteomes" id="UP000304941"/>
    </source>
</evidence>
<evidence type="ECO:0000313" key="2">
    <source>
        <dbReference type="EMBL" id="TLG92797.1"/>
    </source>
</evidence>
<sequence length="45" mass="5165">MLQQFLHDFGYFALFLGTFFEGETILVLAGFLAFRGYMDINLVVV</sequence>
<dbReference type="EMBL" id="VBVZ01000066">
    <property type="protein sequence ID" value="TLG92797.1"/>
    <property type="molecule type" value="Genomic_DNA"/>
</dbReference>
<keyword evidence="1" id="KW-0812">Transmembrane</keyword>
<keyword evidence="3" id="KW-1185">Reference proteome</keyword>
<protein>
    <submittedName>
        <fullName evidence="2">DedA family protein</fullName>
    </submittedName>
</protein>